<dbReference type="AlphaFoldDB" id="A0A0A0ELX2"/>
<evidence type="ECO:0000313" key="2">
    <source>
        <dbReference type="EMBL" id="KGM51334.1"/>
    </source>
</evidence>
<dbReference type="Proteomes" id="UP000030017">
    <property type="component" value="Unassembled WGS sequence"/>
</dbReference>
<feature type="signal peptide" evidence="1">
    <location>
        <begin position="1"/>
        <end position="23"/>
    </location>
</feature>
<name>A0A0A0ELX2_9GAMM</name>
<comment type="caution">
    <text evidence="2">The sequence shown here is derived from an EMBL/GenBank/DDBJ whole genome shotgun (WGS) entry which is preliminary data.</text>
</comment>
<protein>
    <recommendedName>
        <fullName evidence="4">Lipoprotein</fullName>
    </recommendedName>
</protein>
<feature type="chain" id="PRO_5001961628" description="Lipoprotein" evidence="1">
    <location>
        <begin position="24"/>
        <end position="140"/>
    </location>
</feature>
<dbReference type="eggNOG" id="ENOG5032RMU">
    <property type="taxonomic scope" value="Bacteria"/>
</dbReference>
<reference evidence="2 3" key="1">
    <citation type="submission" date="2013-08" db="EMBL/GenBank/DDBJ databases">
        <title>Genome sequencing of Lysobacter.</title>
        <authorList>
            <person name="Zhang S."/>
            <person name="Wang G."/>
        </authorList>
    </citation>
    <scope>NUCLEOTIDE SEQUENCE [LARGE SCALE GENOMIC DNA]</scope>
    <source>
        <strain evidence="2 3">Ko07</strain>
    </source>
</reference>
<keyword evidence="1" id="KW-0732">Signal</keyword>
<keyword evidence="3" id="KW-1185">Reference proteome</keyword>
<sequence length="140" mass="15596">MRAFRWLACALLGVLVLAGCASAGPAASALDTAQYAWSGAIRWGDFGGARNLVDPEVRAKNPLTDLQMKRYEQVQISSYREVGATSNLKGGTAMRNIEIGVINRHTMAERIVPYRERWRWSDEAKGWWLVSDLPDLWGGE</sequence>
<dbReference type="RefSeq" id="WP_036194576.1">
    <property type="nucleotide sequence ID" value="NZ_AVPS01000007.1"/>
</dbReference>
<organism evidence="2 3">
    <name type="scientific">Lysobacter concretionis Ko07 = DSM 16239</name>
    <dbReference type="NCBI Taxonomy" id="1122185"/>
    <lineage>
        <taxon>Bacteria</taxon>
        <taxon>Pseudomonadati</taxon>
        <taxon>Pseudomonadota</taxon>
        <taxon>Gammaproteobacteria</taxon>
        <taxon>Lysobacterales</taxon>
        <taxon>Lysobacteraceae</taxon>
        <taxon>Novilysobacter</taxon>
    </lineage>
</organism>
<evidence type="ECO:0000256" key="1">
    <source>
        <dbReference type="SAM" id="SignalP"/>
    </source>
</evidence>
<dbReference type="EMBL" id="AVPS01000007">
    <property type="protein sequence ID" value="KGM51334.1"/>
    <property type="molecule type" value="Genomic_DNA"/>
</dbReference>
<accession>A0A0A0ELX2</accession>
<evidence type="ECO:0008006" key="4">
    <source>
        <dbReference type="Google" id="ProtNLM"/>
    </source>
</evidence>
<proteinExistence type="predicted"/>
<evidence type="ECO:0000313" key="3">
    <source>
        <dbReference type="Proteomes" id="UP000030017"/>
    </source>
</evidence>
<dbReference type="PROSITE" id="PS51257">
    <property type="entry name" value="PROKAR_LIPOPROTEIN"/>
    <property type="match status" value="1"/>
</dbReference>
<gene>
    <name evidence="2" type="ORF">N792_11385</name>
</gene>
<dbReference type="OrthoDB" id="6196416at2"/>
<dbReference type="STRING" id="1122185.N792_11385"/>